<evidence type="ECO:0000256" key="2">
    <source>
        <dbReference type="ARBA" id="ARBA00023125"/>
    </source>
</evidence>
<gene>
    <name evidence="4" type="ORF">DBY38_06755</name>
</gene>
<evidence type="ECO:0000313" key="5">
    <source>
        <dbReference type="Proteomes" id="UP000246114"/>
    </source>
</evidence>
<protein>
    <submittedName>
        <fullName evidence="4">LacI family transcriptional regulator</fullName>
    </submittedName>
</protein>
<dbReference type="SUPFAM" id="SSF53822">
    <property type="entry name" value="Periplasmic binding protein-like I"/>
    <property type="match status" value="1"/>
</dbReference>
<dbReference type="Gene3D" id="1.10.260.40">
    <property type="entry name" value="lambda repressor-like DNA-binding domains"/>
    <property type="match status" value="1"/>
</dbReference>
<sequence length="337" mass="38013">MLMKLKDIAKEAGVSISTVSLVLNNKECRVSDEKKTLIKKIALENNYTPNINARSLITKKTTTFGLIIPDIENIFFSKLTKSIETYCRDQGYALIIANSNDDYKEDMHLIDLLLGRGIDGLFITISNTSYDHQEEICSKLKALTIPYVMIDRIFDDFSCNQVYFDNVKGAYIATKHLIENGHKRISCITNAVNSKNSISRFEGYKKAMDEYGLAINKDYVIEGDYHAESGYAAGDIILKNNTTAVFVSNDMMTLGLLKRLIEKNIKIPDDISIVSYDNLLNEFMIFMQISSIDQNVAELGTSSCKLMFNLVQNNPKEISTICLNPHLISKDSVKIIY</sequence>
<dbReference type="SUPFAM" id="SSF47413">
    <property type="entry name" value="lambda repressor-like DNA-binding domains"/>
    <property type="match status" value="1"/>
</dbReference>
<organism evidence="4 5">
    <name type="scientific">Clostridium cadaveris</name>
    <dbReference type="NCBI Taxonomy" id="1529"/>
    <lineage>
        <taxon>Bacteria</taxon>
        <taxon>Bacillati</taxon>
        <taxon>Bacillota</taxon>
        <taxon>Clostridia</taxon>
        <taxon>Eubacteriales</taxon>
        <taxon>Clostridiaceae</taxon>
        <taxon>Clostridium</taxon>
    </lineage>
</organism>
<dbReference type="Proteomes" id="UP000246114">
    <property type="component" value="Unassembled WGS sequence"/>
</dbReference>
<comment type="caution">
    <text evidence="4">The sequence shown here is derived from an EMBL/GenBank/DDBJ whole genome shotgun (WGS) entry which is preliminary data.</text>
</comment>
<dbReference type="SMART" id="SM00354">
    <property type="entry name" value="HTH_LACI"/>
    <property type="match status" value="1"/>
</dbReference>
<dbReference type="Gene3D" id="3.40.50.2300">
    <property type="match status" value="2"/>
</dbReference>
<reference evidence="4 5" key="1">
    <citation type="submission" date="2018-03" db="EMBL/GenBank/DDBJ databases">
        <title>The uncultured portion of the human microbiome is neutrally assembled.</title>
        <authorList>
            <person name="Jeraldo P."/>
            <person name="Boardman L."/>
            <person name="White B.A."/>
            <person name="Nelson H."/>
            <person name="Goldenfeld N."/>
            <person name="Chia N."/>
        </authorList>
    </citation>
    <scope>NUCLEOTIDE SEQUENCE [LARGE SCALE GENOMIC DNA]</scope>
    <source>
        <strain evidence="4">CIM:MAG 903</strain>
    </source>
</reference>
<proteinExistence type="predicted"/>
<dbReference type="CDD" id="cd01392">
    <property type="entry name" value="HTH_LacI"/>
    <property type="match status" value="1"/>
</dbReference>
<accession>A0A316M8Y2</accession>
<keyword evidence="3" id="KW-0804">Transcription</keyword>
<dbReference type="PANTHER" id="PTHR30146">
    <property type="entry name" value="LACI-RELATED TRANSCRIPTIONAL REPRESSOR"/>
    <property type="match status" value="1"/>
</dbReference>
<dbReference type="InterPro" id="IPR000843">
    <property type="entry name" value="HTH_LacI"/>
</dbReference>
<dbReference type="InterPro" id="IPR001761">
    <property type="entry name" value="Peripla_BP/Lac1_sug-bd_dom"/>
</dbReference>
<name>A0A316M8Y2_9CLOT</name>
<dbReference type="PROSITE" id="PS00356">
    <property type="entry name" value="HTH_LACI_1"/>
    <property type="match status" value="1"/>
</dbReference>
<dbReference type="AlphaFoldDB" id="A0A316M8Y2"/>
<evidence type="ECO:0000256" key="3">
    <source>
        <dbReference type="ARBA" id="ARBA00023163"/>
    </source>
</evidence>
<dbReference type="GO" id="GO:0000976">
    <property type="term" value="F:transcription cis-regulatory region binding"/>
    <property type="evidence" value="ECO:0007669"/>
    <property type="project" value="TreeGrafter"/>
</dbReference>
<dbReference type="Pfam" id="PF00356">
    <property type="entry name" value="LacI"/>
    <property type="match status" value="1"/>
</dbReference>
<dbReference type="CDD" id="cd06267">
    <property type="entry name" value="PBP1_LacI_sugar_binding-like"/>
    <property type="match status" value="1"/>
</dbReference>
<dbReference type="InterPro" id="IPR028082">
    <property type="entry name" value="Peripla_BP_I"/>
</dbReference>
<keyword evidence="2" id="KW-0238">DNA-binding</keyword>
<dbReference type="PANTHER" id="PTHR30146:SF109">
    <property type="entry name" value="HTH-TYPE TRANSCRIPTIONAL REGULATOR GALS"/>
    <property type="match status" value="1"/>
</dbReference>
<dbReference type="PRINTS" id="PR00036">
    <property type="entry name" value="HTHLACI"/>
</dbReference>
<dbReference type="PROSITE" id="PS50932">
    <property type="entry name" value="HTH_LACI_2"/>
    <property type="match status" value="1"/>
</dbReference>
<dbReference type="GO" id="GO:0003700">
    <property type="term" value="F:DNA-binding transcription factor activity"/>
    <property type="evidence" value="ECO:0007669"/>
    <property type="project" value="TreeGrafter"/>
</dbReference>
<evidence type="ECO:0000256" key="1">
    <source>
        <dbReference type="ARBA" id="ARBA00023015"/>
    </source>
</evidence>
<dbReference type="InterPro" id="IPR010982">
    <property type="entry name" value="Lambda_DNA-bd_dom_sf"/>
</dbReference>
<dbReference type="Pfam" id="PF00532">
    <property type="entry name" value="Peripla_BP_1"/>
    <property type="match status" value="1"/>
</dbReference>
<dbReference type="EMBL" id="QAMZ01000034">
    <property type="protein sequence ID" value="PWL53699.1"/>
    <property type="molecule type" value="Genomic_DNA"/>
</dbReference>
<evidence type="ECO:0000313" key="4">
    <source>
        <dbReference type="EMBL" id="PWL53699.1"/>
    </source>
</evidence>
<keyword evidence="1" id="KW-0805">Transcription regulation</keyword>